<accession>A0ABW1X5Y6</accession>
<dbReference type="InterPro" id="IPR002725">
    <property type="entry name" value="YgjP-like_metallopeptidase"/>
</dbReference>
<gene>
    <name evidence="3" type="ORF">ACFP57_11270</name>
</gene>
<dbReference type="Proteomes" id="UP001596266">
    <property type="component" value="Unassembled WGS sequence"/>
</dbReference>
<evidence type="ECO:0000256" key="1">
    <source>
        <dbReference type="SAM" id="MobiDB-lite"/>
    </source>
</evidence>
<evidence type="ECO:0000313" key="4">
    <source>
        <dbReference type="Proteomes" id="UP001596266"/>
    </source>
</evidence>
<dbReference type="CDD" id="cd07344">
    <property type="entry name" value="M48_yhfN_like"/>
    <property type="match status" value="1"/>
</dbReference>
<dbReference type="Pfam" id="PF01863">
    <property type="entry name" value="YgjP-like"/>
    <property type="match status" value="1"/>
</dbReference>
<protein>
    <submittedName>
        <fullName evidence="3">M48 family metallopeptidase</fullName>
    </submittedName>
</protein>
<organism evidence="3 4">
    <name type="scientific">Luteococcus sanguinis</name>
    <dbReference type="NCBI Taxonomy" id="174038"/>
    <lineage>
        <taxon>Bacteria</taxon>
        <taxon>Bacillati</taxon>
        <taxon>Actinomycetota</taxon>
        <taxon>Actinomycetes</taxon>
        <taxon>Propionibacteriales</taxon>
        <taxon>Propionibacteriaceae</taxon>
        <taxon>Luteococcus</taxon>
    </lineage>
</organism>
<dbReference type="Gene3D" id="3.30.2010.10">
    <property type="entry name" value="Metalloproteases ('zincins'), catalytic domain"/>
    <property type="match status" value="1"/>
</dbReference>
<name>A0ABW1X5Y6_9ACTN</name>
<dbReference type="PANTHER" id="PTHR30399:SF1">
    <property type="entry name" value="UTP PYROPHOSPHATASE"/>
    <property type="match status" value="1"/>
</dbReference>
<evidence type="ECO:0000313" key="3">
    <source>
        <dbReference type="EMBL" id="MFC6397557.1"/>
    </source>
</evidence>
<dbReference type="InterPro" id="IPR053136">
    <property type="entry name" value="UTP_pyrophosphatase-like"/>
</dbReference>
<dbReference type="PANTHER" id="PTHR30399">
    <property type="entry name" value="UNCHARACTERIZED PROTEIN YGJP"/>
    <property type="match status" value="1"/>
</dbReference>
<comment type="caution">
    <text evidence="3">The sequence shown here is derived from an EMBL/GenBank/DDBJ whole genome shotgun (WGS) entry which is preliminary data.</text>
</comment>
<proteinExistence type="predicted"/>
<dbReference type="RefSeq" id="WP_343886285.1">
    <property type="nucleotide sequence ID" value="NZ_BAAAKI010000013.1"/>
</dbReference>
<reference evidence="4" key="1">
    <citation type="journal article" date="2019" name="Int. J. Syst. Evol. Microbiol.">
        <title>The Global Catalogue of Microorganisms (GCM) 10K type strain sequencing project: providing services to taxonomists for standard genome sequencing and annotation.</title>
        <authorList>
            <consortium name="The Broad Institute Genomics Platform"/>
            <consortium name="The Broad Institute Genome Sequencing Center for Infectious Disease"/>
            <person name="Wu L."/>
            <person name="Ma J."/>
        </authorList>
    </citation>
    <scope>NUCLEOTIDE SEQUENCE [LARGE SCALE GENOMIC DNA]</scope>
    <source>
        <strain evidence="4">CGMCC 1.15277</strain>
    </source>
</reference>
<sequence>MTSDQTPASTPEVVVRRSTRRRRTIQARREEGRIVVLVPAGATASQEGQWVDQMVAKVLASERRRRPARGDDQLQHRAERLAAQYLDEAVGRPVRPRSVRWVSNQNHRWGSCTVDEGVIRLTDRLQQMPSWVADYVLVHELTHLVEMNHTARFHDLVANYPQAERAKGFLEGWLAGQGRPAEEAAVDG</sequence>
<dbReference type="EMBL" id="JBHSUA010000021">
    <property type="protein sequence ID" value="MFC6397557.1"/>
    <property type="molecule type" value="Genomic_DNA"/>
</dbReference>
<evidence type="ECO:0000259" key="2">
    <source>
        <dbReference type="Pfam" id="PF01863"/>
    </source>
</evidence>
<feature type="region of interest" description="Disordered" evidence="1">
    <location>
        <begin position="1"/>
        <end position="21"/>
    </location>
</feature>
<feature type="domain" description="YgjP-like metallopeptidase" evidence="2">
    <location>
        <begin position="88"/>
        <end position="167"/>
    </location>
</feature>
<keyword evidence="4" id="KW-1185">Reference proteome</keyword>